<keyword evidence="3" id="KW-0808">Transferase</keyword>
<evidence type="ECO:0000256" key="1">
    <source>
        <dbReference type="SAM" id="MobiDB-lite"/>
    </source>
</evidence>
<dbReference type="EMBL" id="LT670844">
    <property type="protein sequence ID" value="SHL12246.1"/>
    <property type="molecule type" value="Genomic_DNA"/>
</dbReference>
<dbReference type="CDD" id="cd04301">
    <property type="entry name" value="NAT_SF"/>
    <property type="match status" value="1"/>
</dbReference>
<dbReference type="InterPro" id="IPR016181">
    <property type="entry name" value="Acyl_CoA_acyltransferase"/>
</dbReference>
<dbReference type="GO" id="GO:0016747">
    <property type="term" value="F:acyltransferase activity, transferring groups other than amino-acyl groups"/>
    <property type="evidence" value="ECO:0007669"/>
    <property type="project" value="InterPro"/>
</dbReference>
<dbReference type="SUPFAM" id="SSF55729">
    <property type="entry name" value="Acyl-CoA N-acyltransferases (Nat)"/>
    <property type="match status" value="1"/>
</dbReference>
<dbReference type="PROSITE" id="PS51186">
    <property type="entry name" value="GNAT"/>
    <property type="match status" value="1"/>
</dbReference>
<dbReference type="Gene3D" id="3.40.630.30">
    <property type="match status" value="1"/>
</dbReference>
<evidence type="ECO:0000313" key="3">
    <source>
        <dbReference type="EMBL" id="SHL12246.1"/>
    </source>
</evidence>
<feature type="domain" description="N-acetyltransferase" evidence="2">
    <location>
        <begin position="22"/>
        <end position="166"/>
    </location>
</feature>
<protein>
    <submittedName>
        <fullName evidence="3">Acetyltransferase (GNAT) family protein</fullName>
    </submittedName>
</protein>
<dbReference type="InterPro" id="IPR000182">
    <property type="entry name" value="GNAT_dom"/>
</dbReference>
<feature type="region of interest" description="Disordered" evidence="1">
    <location>
        <begin position="1"/>
        <end position="20"/>
    </location>
</feature>
<sequence length="171" mass="19341">MMQRKGHPKSELGNKAHTPAPMTISTARTLSLAECTRMLQGSDPWATLGYGESHFRAIAKNSCHSTNAKVTIRRKVIAFTSFKFGFMRGAYMSLLAVDPDYRHTGVGSALMDYAEKLIFLRTKNVFLCVASFNEGAQEFFKRRGYRPVGVLHRLIVDEYDEILFRKCGEDH</sequence>
<dbReference type="AlphaFoldDB" id="A0A1M6Y227"/>
<accession>A0A1M6Y227</accession>
<dbReference type="Proteomes" id="UP000189935">
    <property type="component" value="Chromosome I"/>
</dbReference>
<organism evidence="3 4">
    <name type="scientific">Bradyrhizobium lablabi</name>
    <dbReference type="NCBI Taxonomy" id="722472"/>
    <lineage>
        <taxon>Bacteria</taxon>
        <taxon>Pseudomonadati</taxon>
        <taxon>Pseudomonadota</taxon>
        <taxon>Alphaproteobacteria</taxon>
        <taxon>Hyphomicrobiales</taxon>
        <taxon>Nitrobacteraceae</taxon>
        <taxon>Bradyrhizobium</taxon>
    </lineage>
</organism>
<name>A0A1M6Y227_9BRAD</name>
<evidence type="ECO:0000259" key="2">
    <source>
        <dbReference type="PROSITE" id="PS51186"/>
    </source>
</evidence>
<evidence type="ECO:0000313" key="4">
    <source>
        <dbReference type="Proteomes" id="UP000189935"/>
    </source>
</evidence>
<gene>
    <name evidence="3" type="ORF">SAMN05444159_5051</name>
</gene>
<dbReference type="Pfam" id="PF00583">
    <property type="entry name" value="Acetyltransf_1"/>
    <property type="match status" value="1"/>
</dbReference>
<reference evidence="3 4" key="1">
    <citation type="submission" date="2016-11" db="EMBL/GenBank/DDBJ databases">
        <authorList>
            <person name="Jaros S."/>
            <person name="Januszkiewicz K."/>
            <person name="Wedrychowicz H."/>
        </authorList>
    </citation>
    <scope>NUCLEOTIDE SEQUENCE [LARGE SCALE GENOMIC DNA]</scope>
    <source>
        <strain evidence="3 4">GAS499</strain>
    </source>
</reference>
<proteinExistence type="predicted"/>